<reference evidence="2" key="3">
    <citation type="submission" date="2023-02" db="EMBL/GenBank/DDBJ databases">
        <title>Proposal of a novel subspecies: Alicyclobacillus hesperidum subspecies aegle.</title>
        <authorList>
            <person name="Goto K."/>
            <person name="Fujii T."/>
            <person name="Yasui K."/>
            <person name="Mochida K."/>
            <person name="Kato-Tanaka Y."/>
            <person name="Morohoshi S."/>
            <person name="An S.Y."/>
            <person name="Kasai H."/>
            <person name="Yokota A."/>
        </authorList>
    </citation>
    <scope>NUCLEOTIDE SEQUENCE</scope>
    <source>
        <strain evidence="2">DSM 12766</strain>
    </source>
</reference>
<evidence type="ECO:0000313" key="2">
    <source>
        <dbReference type="EMBL" id="GLV12828.1"/>
    </source>
</evidence>
<organism evidence="3 4">
    <name type="scientific">Alicyclobacillus hesperidum</name>
    <dbReference type="NCBI Taxonomy" id="89784"/>
    <lineage>
        <taxon>Bacteria</taxon>
        <taxon>Bacillati</taxon>
        <taxon>Bacillota</taxon>
        <taxon>Bacilli</taxon>
        <taxon>Bacillales</taxon>
        <taxon>Alicyclobacillaceae</taxon>
        <taxon>Alicyclobacillus</taxon>
    </lineage>
</organism>
<dbReference type="Proteomes" id="UP001157137">
    <property type="component" value="Unassembled WGS sequence"/>
</dbReference>
<dbReference type="EMBL" id="FNOJ01000001">
    <property type="protein sequence ID" value="SDW01677.1"/>
    <property type="molecule type" value="Genomic_DNA"/>
</dbReference>
<dbReference type="Gene3D" id="3.90.1200.10">
    <property type="match status" value="1"/>
</dbReference>
<keyword evidence="3" id="KW-0418">Kinase</keyword>
<proteinExistence type="predicted"/>
<dbReference type="EMBL" id="BSRA01000002">
    <property type="protein sequence ID" value="GLV12828.1"/>
    <property type="molecule type" value="Genomic_DNA"/>
</dbReference>
<keyword evidence="4" id="KW-1185">Reference proteome</keyword>
<dbReference type="Pfam" id="PF01636">
    <property type="entry name" value="APH"/>
    <property type="match status" value="1"/>
</dbReference>
<reference evidence="3" key="2">
    <citation type="submission" date="2016-10" db="EMBL/GenBank/DDBJ databases">
        <authorList>
            <person name="de Groot N.N."/>
        </authorList>
    </citation>
    <scope>NUCLEOTIDE SEQUENCE [LARGE SCALE GENOMIC DNA]</scope>
    <source>
        <strain evidence="3">DSM 12489</strain>
    </source>
</reference>
<sequence>MDAPDVASVAKNAYGICAECIVRKRTVYGIVAADGRRYIWKQAAFGDTDERLQALARALEAYDRADVRAAAPLPKRDGRMLAECKDGNRGYLQPWLPGRHVQTASRDERLRAIAAVAKVQRAVQAAGYPEHRTLRRGSLYGKLRVKANAIAKLWPQAARELSQFAPFAVEAQARAERTIALYRANLEQTRSQWRQRATLCHRDLAPHNVLIDGDGNIALIDFDHAGYDDMYADPVQFISHTLFLNELRVPEYQEMWEVYAEHAALRRNELAILLGLAQWPDIWVRALAEWGKAEAEERHHAVAKVQYAVACERRRSELNKAVLAKLRLEA</sequence>
<accession>A0A1H2Q3C3</accession>
<dbReference type="GO" id="GO:0004672">
    <property type="term" value="F:protein kinase activity"/>
    <property type="evidence" value="ECO:0007669"/>
    <property type="project" value="InterPro"/>
</dbReference>
<dbReference type="RefSeq" id="WP_006446371.1">
    <property type="nucleotide sequence ID" value="NZ_BSRA01000002.1"/>
</dbReference>
<protein>
    <submittedName>
        <fullName evidence="3">Ser/Thr protein kinase RdoA involved in Cpx stress response, MazF antagonist</fullName>
    </submittedName>
</protein>
<evidence type="ECO:0000313" key="3">
    <source>
        <dbReference type="EMBL" id="SDW01677.1"/>
    </source>
</evidence>
<dbReference type="STRING" id="89784.SAMN04489725_10160"/>
<keyword evidence="3" id="KW-0808">Transferase</keyword>
<dbReference type="InterPro" id="IPR002575">
    <property type="entry name" value="Aminoglycoside_PTrfase"/>
</dbReference>
<dbReference type="InterPro" id="IPR008266">
    <property type="entry name" value="Tyr_kinase_AS"/>
</dbReference>
<dbReference type="Proteomes" id="UP000182589">
    <property type="component" value="Unassembled WGS sequence"/>
</dbReference>
<dbReference type="InterPro" id="IPR051678">
    <property type="entry name" value="AGP_Transferase"/>
</dbReference>
<dbReference type="PROSITE" id="PS00109">
    <property type="entry name" value="PROTEIN_KINASE_TYR"/>
    <property type="match status" value="1"/>
</dbReference>
<dbReference type="SUPFAM" id="SSF56112">
    <property type="entry name" value="Protein kinase-like (PK-like)"/>
    <property type="match status" value="1"/>
</dbReference>
<name>A0A1H2Q3C3_9BACL</name>
<reference evidence="4" key="1">
    <citation type="submission" date="2016-10" db="EMBL/GenBank/DDBJ databases">
        <authorList>
            <person name="Varghese N."/>
        </authorList>
    </citation>
    <scope>NUCLEOTIDE SEQUENCE [LARGE SCALE GENOMIC DNA]</scope>
    <source>
        <strain evidence="4">DSM 12489</strain>
    </source>
</reference>
<feature type="domain" description="Aminoglycoside phosphotransferase" evidence="1">
    <location>
        <begin position="30"/>
        <end position="242"/>
    </location>
</feature>
<gene>
    <name evidence="2" type="ORF">Heshes_05120</name>
    <name evidence="3" type="ORF">SAMN04489725_10160</name>
</gene>
<dbReference type="InterPro" id="IPR011009">
    <property type="entry name" value="Kinase-like_dom_sf"/>
</dbReference>
<dbReference type="PANTHER" id="PTHR21310">
    <property type="entry name" value="AMINOGLYCOSIDE PHOSPHOTRANSFERASE-RELATED-RELATED"/>
    <property type="match status" value="1"/>
</dbReference>
<evidence type="ECO:0000313" key="4">
    <source>
        <dbReference type="Proteomes" id="UP000182589"/>
    </source>
</evidence>
<evidence type="ECO:0000259" key="1">
    <source>
        <dbReference type="Pfam" id="PF01636"/>
    </source>
</evidence>
<dbReference type="AlphaFoldDB" id="A0A1H2Q3C3"/>